<feature type="transmembrane region" description="Helical" evidence="25">
    <location>
        <begin position="550"/>
        <end position="569"/>
    </location>
</feature>
<evidence type="ECO:0000256" key="1">
    <source>
        <dbReference type="ARBA" id="ARBA00004651"/>
    </source>
</evidence>
<feature type="site" description="Crucial to convey clamshell closure to channel opening" evidence="22">
    <location>
        <position position="652"/>
    </location>
</feature>
<feature type="binding site" evidence="21">
    <location>
        <position position="718"/>
    </location>
    <ligand>
        <name>L-glutamate</name>
        <dbReference type="ChEBI" id="CHEBI:29985"/>
    </ligand>
</feature>
<keyword evidence="16" id="KW-1071">Ligand-gated ion channel</keyword>
<evidence type="ECO:0000256" key="16">
    <source>
        <dbReference type="ARBA" id="ARBA00023286"/>
    </source>
</evidence>
<evidence type="ECO:0000256" key="5">
    <source>
        <dbReference type="ARBA" id="ARBA00022729"/>
    </source>
</evidence>
<dbReference type="InterPro" id="IPR015683">
    <property type="entry name" value="Ionotropic_Glu_rcpt"/>
</dbReference>
<evidence type="ECO:0000256" key="3">
    <source>
        <dbReference type="ARBA" id="ARBA00022475"/>
    </source>
</evidence>
<feature type="domain" description="Ionotropic glutamate receptor C-terminal" evidence="27">
    <location>
        <begin position="438"/>
        <end position="783"/>
    </location>
</feature>
<dbReference type="SMART" id="SM00079">
    <property type="entry name" value="PBPe"/>
    <property type="match status" value="1"/>
</dbReference>
<organism evidence="29 30">
    <name type="scientific">Branchiostoma lanceolatum</name>
    <name type="common">Common lancelet</name>
    <name type="synonym">Amphioxus lanceolatum</name>
    <dbReference type="NCBI Taxonomy" id="7740"/>
    <lineage>
        <taxon>Eukaryota</taxon>
        <taxon>Metazoa</taxon>
        <taxon>Chordata</taxon>
        <taxon>Cephalochordata</taxon>
        <taxon>Leptocardii</taxon>
        <taxon>Amphioxiformes</taxon>
        <taxon>Branchiostomatidae</taxon>
        <taxon>Branchiostoma</taxon>
    </lineage>
</organism>
<keyword evidence="12 23" id="KW-1015">Disulfide bond</keyword>
<feature type="domain" description="Ionotropic glutamate receptor L-glutamate and glycine-binding" evidence="28">
    <location>
        <begin position="441"/>
        <end position="497"/>
    </location>
</feature>
<dbReference type="InterPro" id="IPR028082">
    <property type="entry name" value="Peripla_BP_I"/>
</dbReference>
<dbReference type="Proteomes" id="UP000838412">
    <property type="component" value="Chromosome 13"/>
</dbReference>
<dbReference type="FunFam" id="3.40.190.10:FF:000066">
    <property type="entry name" value="Glutamate receptor ionotropic, NMDA 3A"/>
    <property type="match status" value="1"/>
</dbReference>
<comment type="catalytic activity">
    <reaction evidence="20">
        <text>Ca(2+)(in) = Ca(2+)(out)</text>
        <dbReference type="Rhea" id="RHEA:29671"/>
        <dbReference type="ChEBI" id="CHEBI:29108"/>
    </reaction>
</comment>
<name>A0A8K0E8I6_BRALA</name>
<feature type="binding site" evidence="21">
    <location>
        <position position="676"/>
    </location>
    <ligand>
        <name>L-glutamate</name>
        <dbReference type="ChEBI" id="CHEBI:29985"/>
    </ligand>
</feature>
<keyword evidence="5 26" id="KW-0732">Signal</keyword>
<keyword evidence="6" id="KW-0106">Calcium</keyword>
<dbReference type="InterPro" id="IPR001828">
    <property type="entry name" value="ANF_lig-bd_rcpt"/>
</dbReference>
<dbReference type="GO" id="GO:0045211">
    <property type="term" value="C:postsynaptic membrane"/>
    <property type="evidence" value="ECO:0007669"/>
    <property type="project" value="UniProtKB-SubCell"/>
</dbReference>
<evidence type="ECO:0000256" key="20">
    <source>
        <dbReference type="ARBA" id="ARBA00036634"/>
    </source>
</evidence>
<dbReference type="SMART" id="SM00918">
    <property type="entry name" value="Lig_chan-Glu_bd"/>
    <property type="match status" value="1"/>
</dbReference>
<feature type="signal peptide" evidence="26">
    <location>
        <begin position="1"/>
        <end position="21"/>
    </location>
</feature>
<evidence type="ECO:0000256" key="24">
    <source>
        <dbReference type="SAM" id="Coils"/>
    </source>
</evidence>
<dbReference type="SUPFAM" id="SSF53822">
    <property type="entry name" value="Periplasmic binding protein-like I"/>
    <property type="match status" value="1"/>
</dbReference>
<comment type="subcellular location">
    <subcellularLocation>
        <location evidence="1">Cell membrane</location>
        <topology evidence="1">Multi-pass membrane protein</topology>
    </subcellularLocation>
    <subcellularLocation>
        <location evidence="18">Postsynaptic cell membrane</location>
    </subcellularLocation>
</comment>
<dbReference type="Pfam" id="PF01094">
    <property type="entry name" value="ANF_receptor"/>
    <property type="match status" value="1"/>
</dbReference>
<feature type="disulfide bond" evidence="23">
    <location>
        <begin position="732"/>
        <end position="786"/>
    </location>
</feature>
<dbReference type="GO" id="GO:0038023">
    <property type="term" value="F:signaling receptor activity"/>
    <property type="evidence" value="ECO:0007669"/>
    <property type="project" value="InterPro"/>
</dbReference>
<dbReference type="PANTHER" id="PTHR18966">
    <property type="entry name" value="IONOTROPIC GLUTAMATE RECEPTOR"/>
    <property type="match status" value="1"/>
</dbReference>
<evidence type="ECO:0000256" key="25">
    <source>
        <dbReference type="SAM" id="Phobius"/>
    </source>
</evidence>
<keyword evidence="10" id="KW-0406">Ion transport</keyword>
<evidence type="ECO:0000256" key="23">
    <source>
        <dbReference type="PIRSR" id="PIRSR601508-3"/>
    </source>
</evidence>
<dbReference type="Gene3D" id="3.40.50.2300">
    <property type="match status" value="2"/>
</dbReference>
<evidence type="ECO:0000256" key="14">
    <source>
        <dbReference type="ARBA" id="ARBA00023180"/>
    </source>
</evidence>
<evidence type="ECO:0000259" key="27">
    <source>
        <dbReference type="SMART" id="SM00079"/>
    </source>
</evidence>
<evidence type="ECO:0000256" key="8">
    <source>
        <dbReference type="ARBA" id="ARBA00022989"/>
    </source>
</evidence>
<accession>A0A8K0E8I6</accession>
<dbReference type="SUPFAM" id="SSF53850">
    <property type="entry name" value="Periplasmic binding protein-like II"/>
    <property type="match status" value="1"/>
</dbReference>
<evidence type="ECO:0000313" key="30">
    <source>
        <dbReference type="Proteomes" id="UP000838412"/>
    </source>
</evidence>
<dbReference type="PRINTS" id="PR00177">
    <property type="entry name" value="NMDARECEPTOR"/>
</dbReference>
<keyword evidence="2" id="KW-0813">Transport</keyword>
<keyword evidence="7" id="KW-0460">Magnesium</keyword>
<evidence type="ECO:0000256" key="22">
    <source>
        <dbReference type="PIRSR" id="PIRSR601508-2"/>
    </source>
</evidence>
<keyword evidence="11 25" id="KW-0472">Membrane</keyword>
<evidence type="ECO:0000256" key="21">
    <source>
        <dbReference type="PIRSR" id="PIRSR601508-1"/>
    </source>
</evidence>
<dbReference type="FunFam" id="3.40.190.10:FF:000045">
    <property type="entry name" value="Putative glutamate receptor ionotropic NMDA 3A"/>
    <property type="match status" value="1"/>
</dbReference>
<proteinExistence type="predicted"/>
<protein>
    <submittedName>
        <fullName evidence="29">GRIN3A protein</fullName>
    </submittedName>
</protein>
<keyword evidence="14" id="KW-0325">Glycoprotein</keyword>
<dbReference type="OrthoDB" id="5984008at2759"/>
<keyword evidence="24" id="KW-0175">Coiled coil</keyword>
<keyword evidence="30" id="KW-1185">Reference proteome</keyword>
<evidence type="ECO:0000256" key="18">
    <source>
        <dbReference type="ARBA" id="ARBA00034100"/>
    </source>
</evidence>
<reference evidence="29" key="1">
    <citation type="submission" date="2022-01" db="EMBL/GenBank/DDBJ databases">
        <authorList>
            <person name="Braso-Vives M."/>
        </authorList>
    </citation>
    <scope>NUCLEOTIDE SEQUENCE</scope>
</reference>
<evidence type="ECO:0000259" key="28">
    <source>
        <dbReference type="SMART" id="SM00918"/>
    </source>
</evidence>
<feature type="transmembrane region" description="Helical" evidence="25">
    <location>
        <begin position="589"/>
        <end position="607"/>
    </location>
</feature>
<evidence type="ECO:0000256" key="7">
    <source>
        <dbReference type="ARBA" id="ARBA00022842"/>
    </source>
</evidence>
<evidence type="ECO:0000256" key="9">
    <source>
        <dbReference type="ARBA" id="ARBA00023018"/>
    </source>
</evidence>
<keyword evidence="4 25" id="KW-0812">Transmembrane</keyword>
<feature type="coiled-coil region" evidence="24">
    <location>
        <begin position="966"/>
        <end position="997"/>
    </location>
</feature>
<evidence type="ECO:0000256" key="4">
    <source>
        <dbReference type="ARBA" id="ARBA00022692"/>
    </source>
</evidence>
<keyword evidence="15" id="KW-0628">Postsynaptic cell membrane</keyword>
<evidence type="ECO:0000256" key="11">
    <source>
        <dbReference type="ARBA" id="ARBA00023136"/>
    </source>
</evidence>
<evidence type="ECO:0000256" key="26">
    <source>
        <dbReference type="SAM" id="SignalP"/>
    </source>
</evidence>
<dbReference type="Pfam" id="PF10613">
    <property type="entry name" value="Lig_chan-Glu_bd"/>
    <property type="match status" value="1"/>
</dbReference>
<gene>
    <name evidence="29" type="primary">GRIN3A</name>
    <name evidence="29" type="ORF">BLAG_LOCUS6191</name>
</gene>
<evidence type="ECO:0000256" key="12">
    <source>
        <dbReference type="ARBA" id="ARBA00023157"/>
    </source>
</evidence>
<evidence type="ECO:0000256" key="19">
    <source>
        <dbReference type="ARBA" id="ARBA00036239"/>
    </source>
</evidence>
<feature type="chain" id="PRO_5035473418" evidence="26">
    <location>
        <begin position="22"/>
        <end position="1056"/>
    </location>
</feature>
<dbReference type="EMBL" id="OV696698">
    <property type="protein sequence ID" value="CAH1243075.1"/>
    <property type="molecule type" value="Genomic_DNA"/>
</dbReference>
<dbReference type="Gene3D" id="3.40.190.10">
    <property type="entry name" value="Periplasmic binding protein-like II"/>
    <property type="match status" value="2"/>
</dbReference>
<keyword evidence="8 25" id="KW-1133">Transmembrane helix</keyword>
<evidence type="ECO:0000313" key="29">
    <source>
        <dbReference type="EMBL" id="CAH1243075.1"/>
    </source>
</evidence>
<evidence type="ECO:0000256" key="6">
    <source>
        <dbReference type="ARBA" id="ARBA00022837"/>
    </source>
</evidence>
<keyword evidence="9" id="KW-0770">Synapse</keyword>
<evidence type="ECO:0000256" key="10">
    <source>
        <dbReference type="ARBA" id="ARBA00023065"/>
    </source>
</evidence>
<feature type="non-terminal residue" evidence="29">
    <location>
        <position position="1"/>
    </location>
</feature>
<evidence type="ECO:0000256" key="2">
    <source>
        <dbReference type="ARBA" id="ARBA00022448"/>
    </source>
</evidence>
<keyword evidence="3" id="KW-1003">Cell membrane</keyword>
<dbReference type="GO" id="GO:0015276">
    <property type="term" value="F:ligand-gated monoatomic ion channel activity"/>
    <property type="evidence" value="ECO:0007669"/>
    <property type="project" value="InterPro"/>
</dbReference>
<keyword evidence="17" id="KW-0407">Ion channel</keyword>
<evidence type="ECO:0000256" key="15">
    <source>
        <dbReference type="ARBA" id="ARBA00023257"/>
    </source>
</evidence>
<feature type="site" description="Interaction with the cone snail toxin Con-ikot-ikot" evidence="22">
    <location>
        <position position="682"/>
    </location>
</feature>
<feature type="transmembrane region" description="Helical" evidence="25">
    <location>
        <begin position="809"/>
        <end position="833"/>
    </location>
</feature>
<sequence length="1056" mass="119050">ASCAGIFFVTILSCTLTNVECFTAENISEVTRFRIGLLSSNDSYKSSIRKVIERSTADVFSGLNVETVSLSTGLDTLTTMTTMYEHVLSMVMTTGWNQELQRQAAIASSIGIPSLHLNIEPCGDTSQVPPSLTLQMRWPSVRQANVIYQILEDNYWCKLNLVTCYPSPGNKFLRTLIGLMRKGDLPINSLIKVDSPWGESVGRSLAELDGNSDPHVVVLDCGPSDGQHILLVASQLGLTRSQFVWIATEAFLTKDTLSQDTTQLPVGLVGIRSAEFNPVDRIHDALLLTTKALLDMQEDGHDIGQREGDCWSEDLTPWLKQGQTLYRYMINTTVRGKTGRISFDKYGRLATSTYDIWTVRLTSSEERKWVHVGTSQDDKLRWNSPLWVRNTNASLTVLRVVTLEEHPFIFTRKLDENDQCPAGTMCTVPKTRDPHNGTLDQASIEVEKKCCYGLCHDLLHKLSQDLNFQYELYVVRDGKYGGLKDDFWNGMVGDLLYGRADMAVASFTITKKRSEVIDFSAPYFYTNLGILIYKKEAPTPLASFMKPLDWSMWVGIFVTLHLAAIFATIYEWCSPYGLTPKARNRPRIFGFPSALNLCWSILFSHTVATKTPKCWSSRFLINLWAAFSVIFLASYTANLAAFMVDEKTINELNGIDDPKLIRPSKGFRFGTVRHSSPEAFMREFYPAIEMHMRKDGSNNTGEAVDKLKAGHLDAFIMDQAILEYEALIDPECNLKVVGKPFSRDVYGIGLPKNSSLTSEVTRLIHHYTSTGYLDRLYRQWYNSVPCSVGNEGMEQKEAIQKLELDVGHFTGVFVLLLAGLGCGILTLFMEFVIHKFLVPRLRTNATTTWLAISQRFHRALKTKPARRVNTATFLRNIGISGLTGNLGRPPSSFRDSHAEEEFYDFYKILSDTSKTPLNNVNIQKLSTIVSRLNSTQQSNIAIQTDDVEDIVNHQLRDIDANIQLRLRVFERDLHDMRERLAQALREKEELLRRLAVLESPSARAQMETPLVNGSPVVIRCICGCAECNVCNRKITTFENDQNLFNQNPKEHTACDK</sequence>
<dbReference type="InterPro" id="IPR001320">
    <property type="entry name" value="Iontro_rcpt_C"/>
</dbReference>
<evidence type="ECO:0000256" key="13">
    <source>
        <dbReference type="ARBA" id="ARBA00023170"/>
    </source>
</evidence>
<comment type="catalytic activity">
    <reaction evidence="19">
        <text>Na(+)(in) = Na(+)(out)</text>
        <dbReference type="Rhea" id="RHEA:34963"/>
        <dbReference type="ChEBI" id="CHEBI:29101"/>
    </reaction>
</comment>
<dbReference type="InterPro" id="IPR001508">
    <property type="entry name" value="Iono_Glu_rcpt_met"/>
</dbReference>
<feature type="binding site" evidence="21">
    <location>
        <position position="513"/>
    </location>
    <ligand>
        <name>L-glutamate</name>
        <dbReference type="ChEBI" id="CHEBI:29985"/>
    </ligand>
</feature>
<dbReference type="AlphaFoldDB" id="A0A8K0E8I6"/>
<feature type="binding site" evidence="21">
    <location>
        <position position="508"/>
    </location>
    <ligand>
        <name>L-glutamate</name>
        <dbReference type="ChEBI" id="CHEBI:29985"/>
    </ligand>
</feature>
<dbReference type="Pfam" id="PF00060">
    <property type="entry name" value="Lig_chan"/>
    <property type="match status" value="1"/>
</dbReference>
<feature type="transmembrane region" description="Helical" evidence="25">
    <location>
        <begin position="619"/>
        <end position="644"/>
    </location>
</feature>
<evidence type="ECO:0000256" key="17">
    <source>
        <dbReference type="ARBA" id="ARBA00023303"/>
    </source>
</evidence>
<dbReference type="InterPro" id="IPR019594">
    <property type="entry name" value="Glu/Gly-bd"/>
</dbReference>
<keyword evidence="13" id="KW-0675">Receptor</keyword>